<comment type="similarity">
    <text evidence="2 4">Belongs to the UDP-N-acetylglucosamine 2-epimerase family.</text>
</comment>
<keyword evidence="7" id="KW-1185">Reference proteome</keyword>
<accession>W7IQ05</accession>
<comment type="caution">
    <text evidence="6">The sequence shown here is derived from an EMBL/GenBank/DDBJ whole genome shotgun (WGS) entry which is preliminary data.</text>
</comment>
<dbReference type="Proteomes" id="UP000019277">
    <property type="component" value="Unassembled WGS sequence"/>
</dbReference>
<evidence type="ECO:0000313" key="6">
    <source>
        <dbReference type="EMBL" id="EWC58596.1"/>
    </source>
</evidence>
<dbReference type="EC" id="5.1.3.14" evidence="3"/>
<sequence>MREDVLVLVGTCSEAIKAAPVALELAAHPRRRPVLVHSGQHVGVVEQALAPFGLAPDAVLPVRRGAGGQAELVSALLPRLGALLAGVRPAAVVVQGDTTTALCGTLAAFWRGVPVAHLEAGPRTASPEAGNRLLVARLAALHLAPTAAAAAALRAENVPADTTVVTGGTAVDAARLIAASGLRPTSPVLRGLEGTADRLVLLAPHRRESWGAPLDGVLGAVRALLERHRGVRAVLPAHPNPGVRAQVAAALGGHPAVTVTEPLDHPDLVWLLRRAELVLTDSGGIQEQAPTFGVPVLLTRDSTERREAVDAGCAWLVGTERARVLDAADRVLSGELRVRDRANPFGDGYAAARVCAALDRVLRARPPMATAS</sequence>
<dbReference type="CDD" id="cd03786">
    <property type="entry name" value="GTB_UDP-GlcNAc_2-Epimerase"/>
    <property type="match status" value="1"/>
</dbReference>
<dbReference type="GO" id="GO:0008761">
    <property type="term" value="F:UDP-N-acetylglucosamine 2-epimerase activity"/>
    <property type="evidence" value="ECO:0007669"/>
    <property type="project" value="UniProtKB-EC"/>
</dbReference>
<gene>
    <name evidence="6" type="ORF">UO65_6142</name>
</gene>
<dbReference type="OrthoDB" id="9803238at2"/>
<evidence type="ECO:0000256" key="2">
    <source>
        <dbReference type="ARBA" id="ARBA00038209"/>
    </source>
</evidence>
<dbReference type="NCBIfam" id="TIGR00236">
    <property type="entry name" value="wecB"/>
    <property type="match status" value="1"/>
</dbReference>
<dbReference type="SUPFAM" id="SSF53756">
    <property type="entry name" value="UDP-Glycosyltransferase/glycogen phosphorylase"/>
    <property type="match status" value="1"/>
</dbReference>
<dbReference type="InterPro" id="IPR003331">
    <property type="entry name" value="UDP_GlcNAc_Epimerase_2_dom"/>
</dbReference>
<organism evidence="6 7">
    <name type="scientific">Actinokineospora spheciospongiae</name>
    <dbReference type="NCBI Taxonomy" id="909613"/>
    <lineage>
        <taxon>Bacteria</taxon>
        <taxon>Bacillati</taxon>
        <taxon>Actinomycetota</taxon>
        <taxon>Actinomycetes</taxon>
        <taxon>Pseudonocardiales</taxon>
        <taxon>Pseudonocardiaceae</taxon>
        <taxon>Actinokineospora</taxon>
    </lineage>
</organism>
<keyword evidence="1 4" id="KW-0413">Isomerase</keyword>
<evidence type="ECO:0000313" key="7">
    <source>
        <dbReference type="Proteomes" id="UP000019277"/>
    </source>
</evidence>
<dbReference type="PANTHER" id="PTHR43174:SF2">
    <property type="entry name" value="UDP-N-ACETYLGLUCOSAMINE 2-EPIMERASE"/>
    <property type="match status" value="1"/>
</dbReference>
<dbReference type="PANTHER" id="PTHR43174">
    <property type="entry name" value="UDP-N-ACETYLGLUCOSAMINE 2-EPIMERASE"/>
    <property type="match status" value="1"/>
</dbReference>
<dbReference type="eggNOG" id="COG0381">
    <property type="taxonomic scope" value="Bacteria"/>
</dbReference>
<proteinExistence type="inferred from homology"/>
<reference evidence="6 7" key="1">
    <citation type="journal article" date="2014" name="Genome Announc.">
        <title>Draft Genome Sequence of the Antitrypanosomally Active Sponge-Associated Bacterium Actinokineospora sp. Strain EG49.</title>
        <authorList>
            <person name="Harjes J."/>
            <person name="Ryu T."/>
            <person name="Abdelmohsen U.R."/>
            <person name="Moitinho-Silva L."/>
            <person name="Horn H."/>
            <person name="Ravasi T."/>
            <person name="Hentschel U."/>
        </authorList>
    </citation>
    <scope>NUCLEOTIDE SEQUENCE [LARGE SCALE GENOMIC DNA]</scope>
    <source>
        <strain evidence="6 7">EG49</strain>
    </source>
</reference>
<evidence type="ECO:0000259" key="5">
    <source>
        <dbReference type="Pfam" id="PF02350"/>
    </source>
</evidence>
<dbReference type="Pfam" id="PF02350">
    <property type="entry name" value="Epimerase_2"/>
    <property type="match status" value="1"/>
</dbReference>
<dbReference type="EMBL" id="AYXG01000237">
    <property type="protein sequence ID" value="EWC58596.1"/>
    <property type="molecule type" value="Genomic_DNA"/>
</dbReference>
<name>W7IQ05_9PSEU</name>
<dbReference type="PATRIC" id="fig|909613.9.peg.6141"/>
<evidence type="ECO:0000256" key="3">
    <source>
        <dbReference type="ARBA" id="ARBA00038858"/>
    </source>
</evidence>
<dbReference type="Gene3D" id="3.40.50.2000">
    <property type="entry name" value="Glycogen Phosphorylase B"/>
    <property type="match status" value="2"/>
</dbReference>
<dbReference type="AlphaFoldDB" id="W7IQ05"/>
<evidence type="ECO:0000256" key="1">
    <source>
        <dbReference type="ARBA" id="ARBA00023235"/>
    </source>
</evidence>
<feature type="domain" description="UDP-N-acetylglucosamine 2-epimerase" evidence="5">
    <location>
        <begin position="24"/>
        <end position="358"/>
    </location>
</feature>
<dbReference type="STRING" id="909613.UO65_6142"/>
<evidence type="ECO:0000256" key="4">
    <source>
        <dbReference type="RuleBase" id="RU003513"/>
    </source>
</evidence>
<dbReference type="InterPro" id="IPR029767">
    <property type="entry name" value="WecB-like"/>
</dbReference>
<dbReference type="RefSeq" id="WP_035289486.1">
    <property type="nucleotide sequence ID" value="NZ_AYXG01000237.1"/>
</dbReference>
<protein>
    <recommendedName>
        <fullName evidence="3">UDP-N-acetylglucosamine 2-epimerase (non-hydrolyzing)</fullName>
        <ecNumber evidence="3">5.1.3.14</ecNumber>
    </recommendedName>
</protein>